<protein>
    <submittedName>
        <fullName evidence="1">Uncharacterized protein</fullName>
    </submittedName>
</protein>
<keyword evidence="2" id="KW-1185">Reference proteome</keyword>
<comment type="caution">
    <text evidence="1">The sequence shown here is derived from an EMBL/GenBank/DDBJ whole genome shotgun (WGS) entry which is preliminary data.</text>
</comment>
<evidence type="ECO:0000313" key="2">
    <source>
        <dbReference type="Proteomes" id="UP001054945"/>
    </source>
</evidence>
<evidence type="ECO:0000313" key="1">
    <source>
        <dbReference type="EMBL" id="GIX71681.1"/>
    </source>
</evidence>
<reference evidence="1 2" key="1">
    <citation type="submission" date="2021-06" db="EMBL/GenBank/DDBJ databases">
        <title>Caerostris extrusa draft genome.</title>
        <authorList>
            <person name="Kono N."/>
            <person name="Arakawa K."/>
        </authorList>
    </citation>
    <scope>NUCLEOTIDE SEQUENCE [LARGE SCALE GENOMIC DNA]</scope>
</reference>
<dbReference type="EMBL" id="BPLR01019778">
    <property type="protein sequence ID" value="GIX71681.1"/>
    <property type="molecule type" value="Genomic_DNA"/>
</dbReference>
<proteinExistence type="predicted"/>
<organism evidence="1 2">
    <name type="scientific">Caerostris extrusa</name>
    <name type="common">Bark spider</name>
    <name type="synonym">Caerostris bankana</name>
    <dbReference type="NCBI Taxonomy" id="172846"/>
    <lineage>
        <taxon>Eukaryota</taxon>
        <taxon>Metazoa</taxon>
        <taxon>Ecdysozoa</taxon>
        <taxon>Arthropoda</taxon>
        <taxon>Chelicerata</taxon>
        <taxon>Arachnida</taxon>
        <taxon>Araneae</taxon>
        <taxon>Araneomorphae</taxon>
        <taxon>Entelegynae</taxon>
        <taxon>Araneoidea</taxon>
        <taxon>Araneidae</taxon>
        <taxon>Caerostris</taxon>
    </lineage>
</organism>
<gene>
    <name evidence="1" type="ORF">CEXT_61411</name>
</gene>
<accession>A0AAV4MJL7</accession>
<name>A0AAV4MJL7_CAEEX</name>
<sequence length="97" mass="11387">MHLGTWTEKEFAREKEGIMACTECGSSKREAVIGRGRKRRNLLPERKEWEKPFKQKDSTNDALPWRRVTWKTFPPRSESNQSSFTATHLVFTFLARS</sequence>
<dbReference type="AlphaFoldDB" id="A0AAV4MJL7"/>
<dbReference type="Proteomes" id="UP001054945">
    <property type="component" value="Unassembled WGS sequence"/>
</dbReference>